<dbReference type="GO" id="GO:0016787">
    <property type="term" value="F:hydrolase activity"/>
    <property type="evidence" value="ECO:0007669"/>
    <property type="project" value="UniProtKB-KW"/>
</dbReference>
<dbReference type="Proteomes" id="UP000013827">
    <property type="component" value="Unassembled WGS sequence"/>
</dbReference>
<name>A0A0D3IU59_EMIH1</name>
<accession>A0A0D3IU59</accession>
<dbReference type="PANTHER" id="PTHR48070">
    <property type="entry name" value="ESTERASE OVCA2"/>
    <property type="match status" value="1"/>
</dbReference>
<dbReference type="GO" id="GO:0005634">
    <property type="term" value="C:nucleus"/>
    <property type="evidence" value="ECO:0007669"/>
    <property type="project" value="TreeGrafter"/>
</dbReference>
<organism evidence="3 4">
    <name type="scientific">Emiliania huxleyi (strain CCMP1516)</name>
    <dbReference type="NCBI Taxonomy" id="280463"/>
    <lineage>
        <taxon>Eukaryota</taxon>
        <taxon>Haptista</taxon>
        <taxon>Haptophyta</taxon>
        <taxon>Prymnesiophyceae</taxon>
        <taxon>Isochrysidales</taxon>
        <taxon>Noelaerhabdaceae</taxon>
        <taxon>Emiliania</taxon>
    </lineage>
</organism>
<proteinExistence type="predicted"/>
<evidence type="ECO:0000256" key="1">
    <source>
        <dbReference type="ARBA" id="ARBA00022801"/>
    </source>
</evidence>
<reference evidence="4" key="1">
    <citation type="journal article" date="2013" name="Nature">
        <title>Pan genome of the phytoplankton Emiliania underpins its global distribution.</title>
        <authorList>
            <person name="Read B.A."/>
            <person name="Kegel J."/>
            <person name="Klute M.J."/>
            <person name="Kuo A."/>
            <person name="Lefebvre S.C."/>
            <person name="Maumus F."/>
            <person name="Mayer C."/>
            <person name="Miller J."/>
            <person name="Monier A."/>
            <person name="Salamov A."/>
            <person name="Young J."/>
            <person name="Aguilar M."/>
            <person name="Claverie J.M."/>
            <person name="Frickenhaus S."/>
            <person name="Gonzalez K."/>
            <person name="Herman E.K."/>
            <person name="Lin Y.C."/>
            <person name="Napier J."/>
            <person name="Ogata H."/>
            <person name="Sarno A.F."/>
            <person name="Shmutz J."/>
            <person name="Schroeder D."/>
            <person name="de Vargas C."/>
            <person name="Verret F."/>
            <person name="von Dassow P."/>
            <person name="Valentin K."/>
            <person name="Van de Peer Y."/>
            <person name="Wheeler G."/>
            <person name="Dacks J.B."/>
            <person name="Delwiche C.F."/>
            <person name="Dyhrman S.T."/>
            <person name="Glockner G."/>
            <person name="John U."/>
            <person name="Richards T."/>
            <person name="Worden A.Z."/>
            <person name="Zhang X."/>
            <person name="Grigoriev I.V."/>
            <person name="Allen A.E."/>
            <person name="Bidle K."/>
            <person name="Borodovsky M."/>
            <person name="Bowler C."/>
            <person name="Brownlee C."/>
            <person name="Cock J.M."/>
            <person name="Elias M."/>
            <person name="Gladyshev V.N."/>
            <person name="Groth M."/>
            <person name="Guda C."/>
            <person name="Hadaegh A."/>
            <person name="Iglesias-Rodriguez M.D."/>
            <person name="Jenkins J."/>
            <person name="Jones B.M."/>
            <person name="Lawson T."/>
            <person name="Leese F."/>
            <person name="Lindquist E."/>
            <person name="Lobanov A."/>
            <person name="Lomsadze A."/>
            <person name="Malik S.B."/>
            <person name="Marsh M.E."/>
            <person name="Mackinder L."/>
            <person name="Mock T."/>
            <person name="Mueller-Roeber B."/>
            <person name="Pagarete A."/>
            <person name="Parker M."/>
            <person name="Probert I."/>
            <person name="Quesneville H."/>
            <person name="Raines C."/>
            <person name="Rensing S.A."/>
            <person name="Riano-Pachon D.M."/>
            <person name="Richier S."/>
            <person name="Rokitta S."/>
            <person name="Shiraiwa Y."/>
            <person name="Soanes D.M."/>
            <person name="van der Giezen M."/>
            <person name="Wahlund T.M."/>
            <person name="Williams B."/>
            <person name="Wilson W."/>
            <person name="Wolfe G."/>
            <person name="Wurch L.L."/>
        </authorList>
    </citation>
    <scope>NUCLEOTIDE SEQUENCE</scope>
</reference>
<dbReference type="InterPro" id="IPR050593">
    <property type="entry name" value="LovG"/>
</dbReference>
<dbReference type="AlphaFoldDB" id="A0A0D3IU59"/>
<evidence type="ECO:0000313" key="4">
    <source>
        <dbReference type="Proteomes" id="UP000013827"/>
    </source>
</evidence>
<dbReference type="GeneID" id="17261078"/>
<dbReference type="KEGG" id="ehx:EMIHUDRAFT_197363"/>
<evidence type="ECO:0000259" key="2">
    <source>
        <dbReference type="Pfam" id="PF03959"/>
    </source>
</evidence>
<dbReference type="SUPFAM" id="SSF53474">
    <property type="entry name" value="alpha/beta-Hydrolases"/>
    <property type="match status" value="1"/>
</dbReference>
<keyword evidence="1" id="KW-0378">Hydrolase</keyword>
<dbReference type="GO" id="GO:0005737">
    <property type="term" value="C:cytoplasm"/>
    <property type="evidence" value="ECO:0007669"/>
    <property type="project" value="TreeGrafter"/>
</dbReference>
<dbReference type="InterPro" id="IPR029058">
    <property type="entry name" value="AB_hydrolase_fold"/>
</dbReference>
<reference evidence="3" key="2">
    <citation type="submission" date="2024-10" db="UniProtKB">
        <authorList>
            <consortium name="EnsemblProtists"/>
        </authorList>
    </citation>
    <scope>IDENTIFICATION</scope>
</reference>
<dbReference type="HOGENOM" id="CLU_1059354_0_0_1"/>
<dbReference type="InterPro" id="IPR005645">
    <property type="entry name" value="FSH-like_dom"/>
</dbReference>
<dbReference type="PaxDb" id="2903-EOD14794"/>
<feature type="domain" description="Serine hydrolase" evidence="2">
    <location>
        <begin position="52"/>
        <end position="182"/>
    </location>
</feature>
<dbReference type="EnsemblProtists" id="EOD14794">
    <property type="protein sequence ID" value="EOD14794"/>
    <property type="gene ID" value="EMIHUDRAFT_197363"/>
</dbReference>
<dbReference type="Gene3D" id="3.40.50.1820">
    <property type="entry name" value="alpha/beta hydrolase"/>
    <property type="match status" value="1"/>
</dbReference>
<keyword evidence="4" id="KW-1185">Reference proteome</keyword>
<dbReference type="Pfam" id="PF03959">
    <property type="entry name" value="FSH1"/>
    <property type="match status" value="1"/>
</dbReference>
<dbReference type="PANTHER" id="PTHR48070:SF6">
    <property type="entry name" value="ESTERASE OVCA2"/>
    <property type="match status" value="1"/>
</dbReference>
<evidence type="ECO:0000313" key="3">
    <source>
        <dbReference type="EnsemblProtists" id="EOD14794"/>
    </source>
</evidence>
<dbReference type="RefSeq" id="XP_005767223.1">
    <property type="nucleotide sequence ID" value="XM_005767166.1"/>
</dbReference>
<sequence>MPSMERLLELRAAAFADDVEVHAAMLSWDEERLSTYFESGGKASAPPPPQRSLRVLSLHGGGGNRNVNAMQVSRLRRALGPPDVVHFDFLEGDHAWKSENIDPRLVQLFGPGPYWGWYGVENASGHGQNDRDAYVKAMMDPAVAFEYIGYEAALDRLERHISEHGPYDALVGFSQGAIMAPIFPPGGSPLHASPPIARLPAIACMGRQDPFAPYGRQGLGSIYGALEWFEHGGGHETAKEAEVNSEVAEAIWRAVEEHRSSPG</sequence>
<protein>
    <recommendedName>
        <fullName evidence="2">Serine hydrolase domain-containing protein</fullName>
    </recommendedName>
</protein>